<dbReference type="PATRIC" id="fig|571915.4.peg.432"/>
<dbReference type="RefSeq" id="WP_047261112.1">
    <property type="nucleotide sequence ID" value="NZ_CP011542.1"/>
</dbReference>
<reference evidence="1 2" key="1">
    <citation type="journal article" date="2015" name="Genome Announc.">
        <title>Complete Genome Sequence of the Type Strain Corynebacterium mustelae DSM 45274, Isolated from Various Tissues of a Male Ferret with Lethal Sepsis.</title>
        <authorList>
            <person name="Ruckert C."/>
            <person name="Eimer J."/>
            <person name="Winkler A."/>
            <person name="Tauch A."/>
        </authorList>
    </citation>
    <scope>NUCLEOTIDE SEQUENCE [LARGE SCALE GENOMIC DNA]</scope>
    <source>
        <strain evidence="1 2">DSM 45274</strain>
    </source>
</reference>
<dbReference type="OrthoDB" id="489040at2"/>
<dbReference type="EMBL" id="CP011542">
    <property type="protein sequence ID" value="AKK04752.1"/>
    <property type="molecule type" value="Genomic_DNA"/>
</dbReference>
<evidence type="ECO:0000313" key="1">
    <source>
        <dbReference type="EMBL" id="AKK04752.1"/>
    </source>
</evidence>
<dbReference type="STRING" id="571915.CMUST_02035"/>
<reference evidence="2" key="2">
    <citation type="submission" date="2015-05" db="EMBL/GenBank/DDBJ databases">
        <title>Complete genome sequence of Corynebacterium mustelae DSM 45274, isolated from various tissues of a male ferret with lethal sepsis.</title>
        <authorList>
            <person name="Ruckert C."/>
            <person name="Albersmeier A."/>
            <person name="Winkler A."/>
            <person name="Tauch A."/>
        </authorList>
    </citation>
    <scope>NUCLEOTIDE SEQUENCE [LARGE SCALE GENOMIC DNA]</scope>
    <source>
        <strain evidence="2">DSM 45274</strain>
    </source>
</reference>
<dbReference type="KEGG" id="cmv:CMUST_02035"/>
<evidence type="ECO:0008006" key="3">
    <source>
        <dbReference type="Google" id="ProtNLM"/>
    </source>
</evidence>
<accession>A0A0G3H110</accession>
<keyword evidence="2" id="KW-1185">Reference proteome</keyword>
<evidence type="ECO:0000313" key="2">
    <source>
        <dbReference type="Proteomes" id="UP000035199"/>
    </source>
</evidence>
<name>A0A0G3H110_9CORY</name>
<protein>
    <recommendedName>
        <fullName evidence="3">Macro domain-containing protein</fullName>
    </recommendedName>
</protein>
<sequence length="128" mass="13951">MTHEISVGEIFVFGSNEAGRHGKGAALHAVKNYGAVRGCGFGLQGQSFAIPTKDKTITTLSIDRIRTYVDRFIDFARSNPDMRFFVTALGTGLAGLSHTDMAPLFAKAPDNCRLPPEWVEILAATERH</sequence>
<dbReference type="AlphaFoldDB" id="A0A0G3H110"/>
<organism evidence="1 2">
    <name type="scientific">Corynebacterium mustelae</name>
    <dbReference type="NCBI Taxonomy" id="571915"/>
    <lineage>
        <taxon>Bacteria</taxon>
        <taxon>Bacillati</taxon>
        <taxon>Actinomycetota</taxon>
        <taxon>Actinomycetes</taxon>
        <taxon>Mycobacteriales</taxon>
        <taxon>Corynebacteriaceae</taxon>
        <taxon>Corynebacterium</taxon>
    </lineage>
</organism>
<gene>
    <name evidence="1" type="ORF">CMUST_02035</name>
</gene>
<dbReference type="Proteomes" id="UP000035199">
    <property type="component" value="Chromosome"/>
</dbReference>
<proteinExistence type="predicted"/>